<dbReference type="SUPFAM" id="SSF54637">
    <property type="entry name" value="Thioesterase/thiol ester dehydrase-isomerase"/>
    <property type="match status" value="1"/>
</dbReference>
<gene>
    <name evidence="4" type="ORF">M413DRAFT_449426</name>
</gene>
<dbReference type="STRING" id="686832.A0A0C3BVN2"/>
<evidence type="ECO:0000256" key="2">
    <source>
        <dbReference type="ARBA" id="ARBA00022801"/>
    </source>
</evidence>
<evidence type="ECO:0000313" key="5">
    <source>
        <dbReference type="Proteomes" id="UP000053424"/>
    </source>
</evidence>
<dbReference type="GO" id="GO:0047617">
    <property type="term" value="F:fatty acyl-CoA hydrolase activity"/>
    <property type="evidence" value="ECO:0007669"/>
    <property type="project" value="InterPro"/>
</dbReference>
<dbReference type="PANTHER" id="PTHR21660:SF1">
    <property type="entry name" value="ACYL-COENZYME A THIOESTERASE 13"/>
    <property type="match status" value="1"/>
</dbReference>
<accession>A0A0C3BVN2</accession>
<dbReference type="InterPro" id="IPR006683">
    <property type="entry name" value="Thioestr_dom"/>
</dbReference>
<sequence>MSNAVQFDVSQVGGNASEDIKRLLGDPEAFFNSFQKPGQVQLLNAFGRDIERRMKVTEISILKKKEEPEKLGGRAVMEIEVQEDMVNGGGNIHGGCSAFLIDTASSFALAALSLYQSGTIQPSVSQALNVVYHSPATVGERLRLVNTTLSIGKRAESVRTEIWNITHHRLVASGVHIKMAPSAPPKASL</sequence>
<comment type="similarity">
    <text evidence="1">Belongs to the thioesterase PaaI family.</text>
</comment>
<reference evidence="5" key="2">
    <citation type="submission" date="2015-01" db="EMBL/GenBank/DDBJ databases">
        <title>Evolutionary Origins and Diversification of the Mycorrhizal Mutualists.</title>
        <authorList>
            <consortium name="DOE Joint Genome Institute"/>
            <consortium name="Mycorrhizal Genomics Consortium"/>
            <person name="Kohler A."/>
            <person name="Kuo A."/>
            <person name="Nagy L.G."/>
            <person name="Floudas D."/>
            <person name="Copeland A."/>
            <person name="Barry K.W."/>
            <person name="Cichocki N."/>
            <person name="Veneault-Fourrey C."/>
            <person name="LaButti K."/>
            <person name="Lindquist E.A."/>
            <person name="Lipzen A."/>
            <person name="Lundell T."/>
            <person name="Morin E."/>
            <person name="Murat C."/>
            <person name="Riley R."/>
            <person name="Ohm R."/>
            <person name="Sun H."/>
            <person name="Tunlid A."/>
            <person name="Henrissat B."/>
            <person name="Grigoriev I.V."/>
            <person name="Hibbett D.S."/>
            <person name="Martin F."/>
        </authorList>
    </citation>
    <scope>NUCLEOTIDE SEQUENCE [LARGE SCALE GENOMIC DNA]</scope>
    <source>
        <strain evidence="5">h7</strain>
    </source>
</reference>
<evidence type="ECO:0000259" key="3">
    <source>
        <dbReference type="Pfam" id="PF03061"/>
    </source>
</evidence>
<proteinExistence type="inferred from homology"/>
<organism evidence="4 5">
    <name type="scientific">Hebeloma cylindrosporum</name>
    <dbReference type="NCBI Taxonomy" id="76867"/>
    <lineage>
        <taxon>Eukaryota</taxon>
        <taxon>Fungi</taxon>
        <taxon>Dikarya</taxon>
        <taxon>Basidiomycota</taxon>
        <taxon>Agaricomycotina</taxon>
        <taxon>Agaricomycetes</taxon>
        <taxon>Agaricomycetidae</taxon>
        <taxon>Agaricales</taxon>
        <taxon>Agaricineae</taxon>
        <taxon>Hymenogastraceae</taxon>
        <taxon>Hebeloma</taxon>
    </lineage>
</organism>
<keyword evidence="2" id="KW-0378">Hydrolase</keyword>
<dbReference type="NCBIfam" id="TIGR00369">
    <property type="entry name" value="unchar_dom_1"/>
    <property type="match status" value="1"/>
</dbReference>
<reference evidence="4 5" key="1">
    <citation type="submission" date="2014-04" db="EMBL/GenBank/DDBJ databases">
        <authorList>
            <consortium name="DOE Joint Genome Institute"/>
            <person name="Kuo A."/>
            <person name="Gay G."/>
            <person name="Dore J."/>
            <person name="Kohler A."/>
            <person name="Nagy L.G."/>
            <person name="Floudas D."/>
            <person name="Copeland A."/>
            <person name="Barry K.W."/>
            <person name="Cichocki N."/>
            <person name="Veneault-Fourrey C."/>
            <person name="LaButti K."/>
            <person name="Lindquist E.A."/>
            <person name="Lipzen A."/>
            <person name="Lundell T."/>
            <person name="Morin E."/>
            <person name="Murat C."/>
            <person name="Sun H."/>
            <person name="Tunlid A."/>
            <person name="Henrissat B."/>
            <person name="Grigoriev I.V."/>
            <person name="Hibbett D.S."/>
            <person name="Martin F."/>
            <person name="Nordberg H.P."/>
            <person name="Cantor M.N."/>
            <person name="Hua S.X."/>
        </authorList>
    </citation>
    <scope>NUCLEOTIDE SEQUENCE [LARGE SCALE GENOMIC DNA]</scope>
    <source>
        <strain evidence="5">h7</strain>
    </source>
</reference>
<dbReference type="Gene3D" id="3.10.129.10">
    <property type="entry name" value="Hotdog Thioesterase"/>
    <property type="match status" value="1"/>
</dbReference>
<feature type="domain" description="Thioesterase" evidence="3">
    <location>
        <begin position="89"/>
        <end position="166"/>
    </location>
</feature>
<evidence type="ECO:0000256" key="1">
    <source>
        <dbReference type="ARBA" id="ARBA00008324"/>
    </source>
</evidence>
<dbReference type="OrthoDB" id="2831072at2759"/>
<dbReference type="InterPro" id="IPR029069">
    <property type="entry name" value="HotDog_dom_sf"/>
</dbReference>
<dbReference type="AlphaFoldDB" id="A0A0C3BVN2"/>
<dbReference type="CDD" id="cd03443">
    <property type="entry name" value="PaaI_thioesterase"/>
    <property type="match status" value="1"/>
</dbReference>
<dbReference type="Pfam" id="PF03061">
    <property type="entry name" value="4HBT"/>
    <property type="match status" value="1"/>
</dbReference>
<keyword evidence="5" id="KW-1185">Reference proteome</keyword>
<dbReference type="PANTHER" id="PTHR21660">
    <property type="entry name" value="THIOESTERASE SUPERFAMILY MEMBER-RELATED"/>
    <property type="match status" value="1"/>
</dbReference>
<evidence type="ECO:0000313" key="4">
    <source>
        <dbReference type="EMBL" id="KIM36109.1"/>
    </source>
</evidence>
<name>A0A0C3BVN2_HEBCY</name>
<dbReference type="Proteomes" id="UP000053424">
    <property type="component" value="Unassembled WGS sequence"/>
</dbReference>
<dbReference type="EMBL" id="KN831809">
    <property type="protein sequence ID" value="KIM36109.1"/>
    <property type="molecule type" value="Genomic_DNA"/>
</dbReference>
<dbReference type="InterPro" id="IPR039298">
    <property type="entry name" value="ACOT13"/>
</dbReference>
<dbReference type="InterPro" id="IPR003736">
    <property type="entry name" value="PAAI_dom"/>
</dbReference>
<dbReference type="HOGENOM" id="CLU_085799_2_0_1"/>
<protein>
    <recommendedName>
        <fullName evidence="3">Thioesterase domain-containing protein</fullName>
    </recommendedName>
</protein>